<comment type="caution">
    <text evidence="1">The sequence shown here is derived from an EMBL/GenBank/DDBJ whole genome shotgun (WGS) entry which is preliminary data.</text>
</comment>
<proteinExistence type="predicted"/>
<accession>A0A1Y1YNU8</accession>
<dbReference type="SUPFAM" id="SSF53850">
    <property type="entry name" value="Periplasmic binding protein-like II"/>
    <property type="match status" value="1"/>
</dbReference>
<dbReference type="AlphaFoldDB" id="A0A1Y1YNU8"/>
<dbReference type="InterPro" id="IPR006059">
    <property type="entry name" value="SBP"/>
</dbReference>
<organism evidence="1 2">
    <name type="scientific">Neocallimastix californiae</name>
    <dbReference type="NCBI Taxonomy" id="1754190"/>
    <lineage>
        <taxon>Eukaryota</taxon>
        <taxon>Fungi</taxon>
        <taxon>Fungi incertae sedis</taxon>
        <taxon>Chytridiomycota</taxon>
        <taxon>Chytridiomycota incertae sedis</taxon>
        <taxon>Neocallimastigomycetes</taxon>
        <taxon>Neocallimastigales</taxon>
        <taxon>Neocallimastigaceae</taxon>
        <taxon>Neocallimastix</taxon>
    </lineage>
</organism>
<dbReference type="EMBL" id="MCOG01000540">
    <property type="protein sequence ID" value="ORX99672.1"/>
    <property type="molecule type" value="Genomic_DNA"/>
</dbReference>
<protein>
    <submittedName>
        <fullName evidence="1">Uncharacterized protein</fullName>
    </submittedName>
</protein>
<evidence type="ECO:0000313" key="1">
    <source>
        <dbReference type="EMBL" id="ORX99672.1"/>
    </source>
</evidence>
<name>A0A1Y1YNU8_9FUNG</name>
<dbReference type="Proteomes" id="UP000193920">
    <property type="component" value="Unassembled WGS sequence"/>
</dbReference>
<reference evidence="1 2" key="1">
    <citation type="submission" date="2016-08" db="EMBL/GenBank/DDBJ databases">
        <title>A Parts List for Fungal Cellulosomes Revealed by Comparative Genomics.</title>
        <authorList>
            <consortium name="DOE Joint Genome Institute"/>
            <person name="Haitjema C.H."/>
            <person name="Gilmore S.P."/>
            <person name="Henske J.K."/>
            <person name="Solomon K.V."/>
            <person name="De Groot R."/>
            <person name="Kuo A."/>
            <person name="Mondo S.J."/>
            <person name="Salamov A.A."/>
            <person name="Labutti K."/>
            <person name="Zhao Z."/>
            <person name="Chiniquy J."/>
            <person name="Barry K."/>
            <person name="Brewer H.M."/>
            <person name="Purvine S.O."/>
            <person name="Wright A.T."/>
            <person name="Boxma B."/>
            <person name="Van Alen T."/>
            <person name="Hackstein J.H."/>
            <person name="Baker S.E."/>
            <person name="Grigoriev I.V."/>
            <person name="O'Malley M.A."/>
        </authorList>
    </citation>
    <scope>NUCLEOTIDE SEQUENCE [LARGE SCALE GENOMIC DNA]</scope>
    <source>
        <strain evidence="1 2">G1</strain>
    </source>
</reference>
<dbReference type="Pfam" id="PF01547">
    <property type="entry name" value="SBP_bac_1"/>
    <property type="match status" value="1"/>
</dbReference>
<gene>
    <name evidence="1" type="ORF">LY90DRAFT_230331</name>
</gene>
<keyword evidence="2" id="KW-1185">Reference proteome</keyword>
<evidence type="ECO:0000313" key="2">
    <source>
        <dbReference type="Proteomes" id="UP000193920"/>
    </source>
</evidence>
<sequence length="505" mass="59858">MRFDSVGWYDNGYADICDDEHKYPCPDIIVLGTTQLARRYHNNETINLNKYIRNYLKKTGISFESKFTKYAYYDYNVNNNWLAVPLAIDFRIFKFNSTTFDHCINNRYDLKYPPPRSNSWERNYKETWTWEKVLEYSKIITECTGYPGLKLLNNYYEDMNFLINFCQSLNIPFFTEDSDLNIKKCGLRKPEYIKKLSILKELVGNHYVEKWFNETDIENWMNSPYPDSFKDLKKITYNDTTILDDSFINGLYYANLYSFTQADEIKYSYYPGSSSLLGSGLVITKKSKYPDELFEFFEILIDEKYPVYSGINPSVTPIDNIYGNECMNINVDKKENCNSLLGNDGIFPYYYINNNTTEIVYLKHISIESDRGISIDHYNISNSLNSELFSNIQNFNFKCDNHLSFEYKTIIINSKFKIEIPINSKEKLILKSMSDVEKGNIEHDNELKCEIYSHTFKTAKPISFPYNNFMEIKNLEIQSPTTLFFAHLYYNYYRTYKKKRQHLKI</sequence>
<dbReference type="OrthoDB" id="2142773at2759"/>
<dbReference type="Gene3D" id="3.40.190.10">
    <property type="entry name" value="Periplasmic binding protein-like II"/>
    <property type="match status" value="1"/>
</dbReference>
<dbReference type="STRING" id="1754190.A0A1Y1YNU8"/>